<gene>
    <name evidence="1" type="primary">CSON007407</name>
</gene>
<accession>A0A336K004</accession>
<dbReference type="EMBL" id="UFQT01000027">
    <property type="protein sequence ID" value="SSX18083.1"/>
    <property type="molecule type" value="Genomic_DNA"/>
</dbReference>
<dbReference type="VEuPathDB" id="VectorBase:CSON007407"/>
<protein>
    <submittedName>
        <fullName evidence="1">CSON007407 protein</fullName>
    </submittedName>
</protein>
<reference evidence="2" key="2">
    <citation type="submission" date="2018-07" db="EMBL/GenBank/DDBJ databases">
        <authorList>
            <person name="Quirk P.G."/>
            <person name="Krulwich T.A."/>
        </authorList>
    </citation>
    <scope>NUCLEOTIDE SEQUENCE</scope>
</reference>
<evidence type="ECO:0000313" key="2">
    <source>
        <dbReference type="EMBL" id="SSX18083.1"/>
    </source>
</evidence>
<dbReference type="AlphaFoldDB" id="A0A336K004"/>
<name>A0A336K004_CULSO</name>
<evidence type="ECO:0000313" key="1">
    <source>
        <dbReference type="EMBL" id="SSW97697.1"/>
    </source>
</evidence>
<organism evidence="1">
    <name type="scientific">Culicoides sonorensis</name>
    <name type="common">Biting midge</name>
    <dbReference type="NCBI Taxonomy" id="179676"/>
    <lineage>
        <taxon>Eukaryota</taxon>
        <taxon>Metazoa</taxon>
        <taxon>Ecdysozoa</taxon>
        <taxon>Arthropoda</taxon>
        <taxon>Hexapoda</taxon>
        <taxon>Insecta</taxon>
        <taxon>Pterygota</taxon>
        <taxon>Neoptera</taxon>
        <taxon>Endopterygota</taxon>
        <taxon>Diptera</taxon>
        <taxon>Nematocera</taxon>
        <taxon>Chironomoidea</taxon>
        <taxon>Ceratopogonidae</taxon>
        <taxon>Ceratopogoninae</taxon>
        <taxon>Culicoides</taxon>
        <taxon>Monoculicoides</taxon>
    </lineage>
</organism>
<proteinExistence type="predicted"/>
<dbReference type="EMBL" id="UFQS01000027">
    <property type="protein sequence ID" value="SSW97697.1"/>
    <property type="molecule type" value="Genomic_DNA"/>
</dbReference>
<sequence length="143" mass="16471">MNSSRKKIRYGFRNEIMKKESERSNETHINEKLMEKEYQIRLETRLTADWKRKQIAAETDNYRNHLRENLMSSNLVTHLTSPIVENAGIMQAIQQFGLVLRGNQAVNDNTVSQQSTENNVCTISQDIDEFAVTTAINRKGLGL</sequence>
<reference evidence="1" key="1">
    <citation type="submission" date="2018-04" db="EMBL/GenBank/DDBJ databases">
        <authorList>
            <person name="Go L.Y."/>
            <person name="Mitchell J.A."/>
        </authorList>
    </citation>
    <scope>NUCLEOTIDE SEQUENCE</scope>
    <source>
        <tissue evidence="1">Whole organism</tissue>
    </source>
</reference>